<dbReference type="PIRSF" id="PIRSF038940">
    <property type="entry name" value="Low_specificity_LTA"/>
    <property type="match status" value="1"/>
</dbReference>
<dbReference type="Pfam" id="PF01212">
    <property type="entry name" value="Beta_elim_lyase"/>
    <property type="match status" value="1"/>
</dbReference>
<keyword evidence="8" id="KW-1185">Reference proteome</keyword>
<comment type="catalytic activity">
    <reaction evidence="5">
        <text>L-allo-threonine = acetaldehyde + glycine</text>
        <dbReference type="Rhea" id="RHEA:26209"/>
        <dbReference type="ChEBI" id="CHEBI:15343"/>
        <dbReference type="ChEBI" id="CHEBI:57305"/>
        <dbReference type="ChEBI" id="CHEBI:58585"/>
        <dbReference type="EC" id="4.1.2.48"/>
    </reaction>
</comment>
<proteinExistence type="inferred from homology"/>
<evidence type="ECO:0000313" key="7">
    <source>
        <dbReference type="EMBL" id="SNZ09268.1"/>
    </source>
</evidence>
<evidence type="ECO:0000256" key="1">
    <source>
        <dbReference type="ARBA" id="ARBA00001933"/>
    </source>
</evidence>
<gene>
    <name evidence="7" type="ORF">SAMN06265368_1985</name>
</gene>
<comment type="similarity">
    <text evidence="2 5">Belongs to the threonine aldolase family.</text>
</comment>
<dbReference type="AlphaFoldDB" id="A0A285NJ29"/>
<evidence type="ECO:0000256" key="3">
    <source>
        <dbReference type="ARBA" id="ARBA00011881"/>
    </source>
</evidence>
<dbReference type="GO" id="GO:0008732">
    <property type="term" value="F:L-allo-threonine aldolase activity"/>
    <property type="evidence" value="ECO:0007669"/>
    <property type="project" value="RHEA"/>
</dbReference>
<evidence type="ECO:0000313" key="8">
    <source>
        <dbReference type="Proteomes" id="UP000219439"/>
    </source>
</evidence>
<dbReference type="InterPro" id="IPR015424">
    <property type="entry name" value="PyrdxlP-dep_Trfase"/>
</dbReference>
<comment type="subunit">
    <text evidence="3">Homotetramer.</text>
</comment>
<accession>A0A285NJ29</accession>
<reference evidence="7 8" key="1">
    <citation type="submission" date="2017-09" db="EMBL/GenBank/DDBJ databases">
        <authorList>
            <person name="Ehlers B."/>
            <person name="Leendertz F.H."/>
        </authorList>
    </citation>
    <scope>NUCLEOTIDE SEQUENCE [LARGE SCALE GENOMIC DNA]</scope>
    <source>
        <strain evidence="7 8">DSM 18289</strain>
    </source>
</reference>
<keyword evidence="5" id="KW-0456">Lyase</keyword>
<dbReference type="InterPro" id="IPR026273">
    <property type="entry name" value="Low_specificity_L-TA_bact"/>
</dbReference>
<dbReference type="PANTHER" id="PTHR48097">
    <property type="entry name" value="L-THREONINE ALDOLASE-RELATED"/>
    <property type="match status" value="1"/>
</dbReference>
<evidence type="ECO:0000256" key="4">
    <source>
        <dbReference type="ARBA" id="ARBA00022898"/>
    </source>
</evidence>
<sequence length="351" mass="38522">MFFASDNWAGASQPIMDALARHNDGYSPAYGGDPLTDQITQKFRDIFETDCDVWMVATGTAANALSLSCATGPGGAVFCHKEAHIRVDECGAPEFLSSGARMWGLEGRHCKLTPDSIKNGFEEIPQGVVHHGMANAISLSQATEAGTAYSVKEIEAMSDLAKSRELALHMDGARFANALVSLDCTPAEMTWKAGVDMLSFGATKNGAWAAEAVVFFNKQLGKNFEYRRKRAGHLFSKMRFAAAQFDGYFKDDHWLANARHANTMASNLIAGIQKSKKAQLAWDSQSNEVFVYLPTDLAAKLETAGAAFHEWPENTLAEEDKPQDGFGLYRLVCSYRTTDQDVDQFLDFLKD</sequence>
<dbReference type="InterPro" id="IPR015421">
    <property type="entry name" value="PyrdxlP-dep_Trfase_major"/>
</dbReference>
<organism evidence="7 8">
    <name type="scientific">Cohaesibacter gelatinilyticus</name>
    <dbReference type="NCBI Taxonomy" id="372072"/>
    <lineage>
        <taxon>Bacteria</taxon>
        <taxon>Pseudomonadati</taxon>
        <taxon>Pseudomonadota</taxon>
        <taxon>Alphaproteobacteria</taxon>
        <taxon>Hyphomicrobiales</taxon>
        <taxon>Cohaesibacteraceae</taxon>
    </lineage>
</organism>
<evidence type="ECO:0000256" key="2">
    <source>
        <dbReference type="ARBA" id="ARBA00006966"/>
    </source>
</evidence>
<dbReference type="EMBL" id="OBEL01000001">
    <property type="protein sequence ID" value="SNZ09268.1"/>
    <property type="molecule type" value="Genomic_DNA"/>
</dbReference>
<dbReference type="PANTHER" id="PTHR48097:SF5">
    <property type="entry name" value="LOW SPECIFICITY L-THREONINE ALDOLASE"/>
    <property type="match status" value="1"/>
</dbReference>
<dbReference type="OrthoDB" id="9774495at2"/>
<dbReference type="SUPFAM" id="SSF53383">
    <property type="entry name" value="PLP-dependent transferases"/>
    <property type="match status" value="1"/>
</dbReference>
<evidence type="ECO:0000259" key="6">
    <source>
        <dbReference type="Pfam" id="PF01212"/>
    </source>
</evidence>
<dbReference type="EC" id="4.1.2.48" evidence="5"/>
<feature type="domain" description="Aromatic amino acid beta-eliminating lyase/threonine aldolase" evidence="6">
    <location>
        <begin position="3"/>
        <end position="292"/>
    </location>
</feature>
<dbReference type="RefSeq" id="WP_097153080.1">
    <property type="nucleotide sequence ID" value="NZ_OBEL01000001.1"/>
</dbReference>
<dbReference type="InterPro" id="IPR015422">
    <property type="entry name" value="PyrdxlP-dep_Trfase_small"/>
</dbReference>
<protein>
    <recommendedName>
        <fullName evidence="5">L-threonine aldolase</fullName>
        <ecNumber evidence="5">4.1.2.48</ecNumber>
    </recommendedName>
</protein>
<keyword evidence="4 5" id="KW-0663">Pyridoxal phosphate</keyword>
<dbReference type="Proteomes" id="UP000219439">
    <property type="component" value="Unassembled WGS sequence"/>
</dbReference>
<comment type="catalytic activity">
    <reaction evidence="5">
        <text>L-threonine = acetaldehyde + glycine</text>
        <dbReference type="Rhea" id="RHEA:19625"/>
        <dbReference type="ChEBI" id="CHEBI:15343"/>
        <dbReference type="ChEBI" id="CHEBI:57305"/>
        <dbReference type="ChEBI" id="CHEBI:57926"/>
        <dbReference type="EC" id="4.1.2.48"/>
    </reaction>
</comment>
<comment type="function">
    <text evidence="5">Catalyzes the cleavage of L-allo-threonine and L-threonine to glycine and acetaldehyde.</text>
</comment>
<dbReference type="Gene3D" id="3.90.1150.10">
    <property type="entry name" value="Aspartate Aminotransferase, domain 1"/>
    <property type="match status" value="1"/>
</dbReference>
<evidence type="ECO:0000256" key="5">
    <source>
        <dbReference type="PIRNR" id="PIRNR038940"/>
    </source>
</evidence>
<dbReference type="GO" id="GO:0006567">
    <property type="term" value="P:L-threonine catabolic process"/>
    <property type="evidence" value="ECO:0007669"/>
    <property type="project" value="UniProtKB-UniRule"/>
</dbReference>
<name>A0A285NJ29_9HYPH</name>
<dbReference type="Gene3D" id="3.40.640.10">
    <property type="entry name" value="Type I PLP-dependent aspartate aminotransferase-like (Major domain)"/>
    <property type="match status" value="1"/>
</dbReference>
<dbReference type="InterPro" id="IPR001597">
    <property type="entry name" value="ArAA_b-elim_lyase/Thr_aldolase"/>
</dbReference>
<comment type="cofactor">
    <cofactor evidence="1 5">
        <name>pyridoxal 5'-phosphate</name>
        <dbReference type="ChEBI" id="CHEBI:597326"/>
    </cofactor>
</comment>